<proteinExistence type="inferred from homology"/>
<dbReference type="Proteomes" id="UP000485058">
    <property type="component" value="Unassembled WGS sequence"/>
</dbReference>
<dbReference type="GO" id="GO:0005789">
    <property type="term" value="C:endoplasmic reticulum membrane"/>
    <property type="evidence" value="ECO:0007669"/>
    <property type="project" value="UniProtKB-SubCell"/>
</dbReference>
<comment type="caution">
    <text evidence="12">The sequence shown here is derived from an EMBL/GenBank/DDBJ whole genome shotgun (WGS) entry which is preliminary data.</text>
</comment>
<keyword evidence="6" id="KW-0931">ER-Golgi transport</keyword>
<protein>
    <submittedName>
        <fullName evidence="12">KDEL receptor B</fullName>
    </submittedName>
</protein>
<dbReference type="GO" id="GO:0015031">
    <property type="term" value="P:protein transport"/>
    <property type="evidence" value="ECO:0007669"/>
    <property type="project" value="UniProtKB-KW"/>
</dbReference>
<evidence type="ECO:0000256" key="8">
    <source>
        <dbReference type="ARBA" id="ARBA00022989"/>
    </source>
</evidence>
<dbReference type="InterPro" id="IPR000133">
    <property type="entry name" value="ER_ret_rcpt"/>
</dbReference>
<evidence type="ECO:0000256" key="4">
    <source>
        <dbReference type="ARBA" id="ARBA00022692"/>
    </source>
</evidence>
<dbReference type="GO" id="GO:0006621">
    <property type="term" value="P:protein retention in ER lumen"/>
    <property type="evidence" value="ECO:0007669"/>
    <property type="project" value="InterPro"/>
</dbReference>
<accession>A0A699ZPR3</accession>
<dbReference type="GO" id="GO:0046923">
    <property type="term" value="F:ER retention sequence binding"/>
    <property type="evidence" value="ECO:0007669"/>
    <property type="project" value="InterPro"/>
</dbReference>
<keyword evidence="13" id="KW-1185">Reference proteome</keyword>
<evidence type="ECO:0000256" key="5">
    <source>
        <dbReference type="ARBA" id="ARBA00022824"/>
    </source>
</evidence>
<dbReference type="PANTHER" id="PTHR10585">
    <property type="entry name" value="ER LUMEN PROTEIN RETAINING RECEPTOR"/>
    <property type="match status" value="1"/>
</dbReference>
<name>A0A699ZPR3_HAELA</name>
<evidence type="ECO:0000256" key="9">
    <source>
        <dbReference type="ARBA" id="ARBA00023136"/>
    </source>
</evidence>
<keyword evidence="4 11" id="KW-0812">Transmembrane</keyword>
<dbReference type="AlphaFoldDB" id="A0A699ZPR3"/>
<evidence type="ECO:0000256" key="3">
    <source>
        <dbReference type="ARBA" id="ARBA00022448"/>
    </source>
</evidence>
<organism evidence="12 13">
    <name type="scientific">Haematococcus lacustris</name>
    <name type="common">Green alga</name>
    <name type="synonym">Haematococcus pluvialis</name>
    <dbReference type="NCBI Taxonomy" id="44745"/>
    <lineage>
        <taxon>Eukaryota</taxon>
        <taxon>Viridiplantae</taxon>
        <taxon>Chlorophyta</taxon>
        <taxon>core chlorophytes</taxon>
        <taxon>Chlorophyceae</taxon>
        <taxon>CS clade</taxon>
        <taxon>Chlamydomonadales</taxon>
        <taxon>Haematococcaceae</taxon>
        <taxon>Haematococcus</taxon>
    </lineage>
</organism>
<comment type="subcellular location">
    <subcellularLocation>
        <location evidence="1">Endoplasmic reticulum membrane</location>
        <topology evidence="1">Multi-pass membrane protein</topology>
    </subcellularLocation>
</comment>
<evidence type="ECO:0000256" key="10">
    <source>
        <dbReference type="ARBA" id="ARBA00023170"/>
    </source>
</evidence>
<dbReference type="Pfam" id="PF00810">
    <property type="entry name" value="ER_lumen_recept"/>
    <property type="match status" value="1"/>
</dbReference>
<evidence type="ECO:0000313" key="13">
    <source>
        <dbReference type="Proteomes" id="UP000485058"/>
    </source>
</evidence>
<dbReference type="EMBL" id="BLLF01001218">
    <property type="protein sequence ID" value="GFH17882.1"/>
    <property type="molecule type" value="Genomic_DNA"/>
</dbReference>
<keyword evidence="7" id="KW-0653">Protein transport</keyword>
<gene>
    <name evidence="12" type="ORF">HaLaN_14603</name>
</gene>
<keyword evidence="9 11" id="KW-0472">Membrane</keyword>
<dbReference type="GO" id="GO:0016192">
    <property type="term" value="P:vesicle-mediated transport"/>
    <property type="evidence" value="ECO:0007669"/>
    <property type="project" value="UniProtKB-KW"/>
</dbReference>
<keyword evidence="3" id="KW-0813">Transport</keyword>
<evidence type="ECO:0000256" key="7">
    <source>
        <dbReference type="ARBA" id="ARBA00022927"/>
    </source>
</evidence>
<keyword evidence="10 12" id="KW-0675">Receptor</keyword>
<evidence type="ECO:0000256" key="1">
    <source>
        <dbReference type="ARBA" id="ARBA00004477"/>
    </source>
</evidence>
<sequence length="63" mass="7216">VVERFTAHYVFALGLSRFMSCAHWVLQLLEGNKYLLQALGSGIWPVMVLLSEVVQTFILADFW</sequence>
<keyword evidence="5" id="KW-0256">Endoplasmic reticulum</keyword>
<feature type="transmembrane region" description="Helical" evidence="11">
    <location>
        <begin position="38"/>
        <end position="60"/>
    </location>
</feature>
<feature type="transmembrane region" description="Helical" evidence="11">
    <location>
        <begin position="6"/>
        <end position="26"/>
    </location>
</feature>
<evidence type="ECO:0000313" key="12">
    <source>
        <dbReference type="EMBL" id="GFH17882.1"/>
    </source>
</evidence>
<evidence type="ECO:0000256" key="11">
    <source>
        <dbReference type="SAM" id="Phobius"/>
    </source>
</evidence>
<comment type="similarity">
    <text evidence="2">Belongs to the ERD2 family.</text>
</comment>
<evidence type="ECO:0000256" key="6">
    <source>
        <dbReference type="ARBA" id="ARBA00022892"/>
    </source>
</evidence>
<reference evidence="12 13" key="1">
    <citation type="submission" date="2020-02" db="EMBL/GenBank/DDBJ databases">
        <title>Draft genome sequence of Haematococcus lacustris strain NIES-144.</title>
        <authorList>
            <person name="Morimoto D."/>
            <person name="Nakagawa S."/>
            <person name="Yoshida T."/>
            <person name="Sawayama S."/>
        </authorList>
    </citation>
    <scope>NUCLEOTIDE SEQUENCE [LARGE SCALE GENOMIC DNA]</scope>
    <source>
        <strain evidence="12 13">NIES-144</strain>
    </source>
</reference>
<keyword evidence="8 11" id="KW-1133">Transmembrane helix</keyword>
<feature type="non-terminal residue" evidence="12">
    <location>
        <position position="1"/>
    </location>
</feature>
<evidence type="ECO:0000256" key="2">
    <source>
        <dbReference type="ARBA" id="ARBA00010120"/>
    </source>
</evidence>